<feature type="region of interest" description="Disordered" evidence="1">
    <location>
        <begin position="1"/>
        <end position="27"/>
    </location>
</feature>
<evidence type="ECO:0000256" key="1">
    <source>
        <dbReference type="SAM" id="MobiDB-lite"/>
    </source>
</evidence>
<keyword evidence="3" id="KW-1185">Reference proteome</keyword>
<proteinExistence type="predicted"/>
<dbReference type="AlphaFoldDB" id="A0A8X6WP10"/>
<organism evidence="2 3">
    <name type="scientific">Trichonephila inaurata madagascariensis</name>
    <dbReference type="NCBI Taxonomy" id="2747483"/>
    <lineage>
        <taxon>Eukaryota</taxon>
        <taxon>Metazoa</taxon>
        <taxon>Ecdysozoa</taxon>
        <taxon>Arthropoda</taxon>
        <taxon>Chelicerata</taxon>
        <taxon>Arachnida</taxon>
        <taxon>Araneae</taxon>
        <taxon>Araneomorphae</taxon>
        <taxon>Entelegynae</taxon>
        <taxon>Araneoidea</taxon>
        <taxon>Nephilidae</taxon>
        <taxon>Trichonephila</taxon>
        <taxon>Trichonephila inaurata</taxon>
    </lineage>
</organism>
<gene>
    <name evidence="2" type="ORF">TNIN_154901</name>
</gene>
<name>A0A8X6WP10_9ARAC</name>
<dbReference type="Proteomes" id="UP000886998">
    <property type="component" value="Unassembled WGS sequence"/>
</dbReference>
<reference evidence="2" key="1">
    <citation type="submission" date="2020-08" db="EMBL/GenBank/DDBJ databases">
        <title>Multicomponent nature underlies the extraordinary mechanical properties of spider dragline silk.</title>
        <authorList>
            <person name="Kono N."/>
            <person name="Nakamura H."/>
            <person name="Mori M."/>
            <person name="Yoshida Y."/>
            <person name="Ohtoshi R."/>
            <person name="Malay A.D."/>
            <person name="Moran D.A.P."/>
            <person name="Tomita M."/>
            <person name="Numata K."/>
            <person name="Arakawa K."/>
        </authorList>
    </citation>
    <scope>NUCLEOTIDE SEQUENCE</scope>
</reference>
<evidence type="ECO:0000313" key="2">
    <source>
        <dbReference type="EMBL" id="GFY38713.1"/>
    </source>
</evidence>
<dbReference type="OrthoDB" id="6417084at2759"/>
<sequence>MKEPLEERNYNSSRSTTSPIYTKGEDGGVFRRNRFTFTRQDNTENDNPLLVKNCRRLLITVMLLKFLEFQNDSADSQTNASPKTNRAIN</sequence>
<comment type="caution">
    <text evidence="2">The sequence shown here is derived from an EMBL/GenBank/DDBJ whole genome shotgun (WGS) entry which is preliminary data.</text>
</comment>
<evidence type="ECO:0000313" key="3">
    <source>
        <dbReference type="Proteomes" id="UP000886998"/>
    </source>
</evidence>
<feature type="compositionally biased region" description="Polar residues" evidence="1">
    <location>
        <begin position="10"/>
        <end position="20"/>
    </location>
</feature>
<protein>
    <submittedName>
        <fullName evidence="2">Uncharacterized protein</fullName>
    </submittedName>
</protein>
<accession>A0A8X6WP10</accession>
<dbReference type="EMBL" id="BMAV01001015">
    <property type="protein sequence ID" value="GFY38713.1"/>
    <property type="molecule type" value="Genomic_DNA"/>
</dbReference>